<keyword evidence="1 5" id="KW-0489">Methyltransferase</keyword>
<dbReference type="Pfam" id="PF00145">
    <property type="entry name" value="DNA_methylase"/>
    <property type="match status" value="1"/>
</dbReference>
<sequence>MKARWTKNTILVKKQLAGLKQTKHFTSMNKGRLQALDQPCNTVGAHLAKVSINSTDPILLINNRYRMFTPREVARIQSFPESFILPGSKTVLYRALGNAVPPVLMWEVTNSVIEAMTEDHNYEEKKLQYKQLELDLIFSRGTKTNS</sequence>
<evidence type="ECO:0000256" key="2">
    <source>
        <dbReference type="ARBA" id="ARBA00022679"/>
    </source>
</evidence>
<accession>T2K0Q5</accession>
<dbReference type="AlphaFoldDB" id="T2K0Q5"/>
<reference evidence="5 6" key="1">
    <citation type="submission" date="2013-01" db="EMBL/GenBank/DDBJ databases">
        <authorList>
            <person name="Bench S."/>
        </authorList>
    </citation>
    <scope>NUCLEOTIDE SEQUENCE [LARGE SCALE GENOMIC DNA]</scope>
    <source>
        <strain evidence="5 6">WH 0402</strain>
    </source>
</reference>
<dbReference type="InterPro" id="IPR031303">
    <property type="entry name" value="C5_meth_CS"/>
</dbReference>
<evidence type="ECO:0000313" key="6">
    <source>
        <dbReference type="Proteomes" id="UP000018130"/>
    </source>
</evidence>
<dbReference type="PROSITE" id="PS00095">
    <property type="entry name" value="C5_MTASE_2"/>
    <property type="match status" value="1"/>
</dbReference>
<dbReference type="EMBL" id="CAQN01001263">
    <property type="protein sequence ID" value="CCQ70632.1"/>
    <property type="molecule type" value="Genomic_DNA"/>
</dbReference>
<dbReference type="GO" id="GO:0009307">
    <property type="term" value="P:DNA restriction-modification system"/>
    <property type="evidence" value="ECO:0007669"/>
    <property type="project" value="UniProtKB-KW"/>
</dbReference>
<organism evidence="5 6">
    <name type="scientific">Crocosphaera watsonii WH 0402</name>
    <dbReference type="NCBI Taxonomy" id="1284629"/>
    <lineage>
        <taxon>Bacteria</taxon>
        <taxon>Bacillati</taxon>
        <taxon>Cyanobacteriota</taxon>
        <taxon>Cyanophyceae</taxon>
        <taxon>Oscillatoriophycideae</taxon>
        <taxon>Chroococcales</taxon>
        <taxon>Aphanothecaceae</taxon>
        <taxon>Crocosphaera</taxon>
    </lineage>
</organism>
<proteinExistence type="predicted"/>
<dbReference type="InterPro" id="IPR001525">
    <property type="entry name" value="C5_MeTfrase"/>
</dbReference>
<evidence type="ECO:0000256" key="1">
    <source>
        <dbReference type="ARBA" id="ARBA00022603"/>
    </source>
</evidence>
<evidence type="ECO:0000256" key="3">
    <source>
        <dbReference type="ARBA" id="ARBA00022691"/>
    </source>
</evidence>
<dbReference type="GO" id="GO:0032259">
    <property type="term" value="P:methylation"/>
    <property type="evidence" value="ECO:0007669"/>
    <property type="project" value="UniProtKB-KW"/>
</dbReference>
<gene>
    <name evidence="5" type="ORF">CWATWH0402_3803</name>
</gene>
<dbReference type="SUPFAM" id="SSF53335">
    <property type="entry name" value="S-adenosyl-L-methionine-dependent methyltransferases"/>
    <property type="match status" value="1"/>
</dbReference>
<name>T2K0Q5_CROWT</name>
<protein>
    <submittedName>
        <fullName evidence="5">Similar to Site-specific DNA methylase</fullName>
    </submittedName>
</protein>
<keyword evidence="2" id="KW-0808">Transferase</keyword>
<reference evidence="5 6" key="2">
    <citation type="submission" date="2013-09" db="EMBL/GenBank/DDBJ databases">
        <title>Whole genome comparison of six Crocosphaera watsonii strains with differing phenotypes.</title>
        <authorList>
            <person name="Bench S.R."/>
            <person name="Heller P."/>
            <person name="Frank I."/>
            <person name="Arciniega M."/>
            <person name="Shilova I.N."/>
            <person name="Zehr J.P."/>
        </authorList>
    </citation>
    <scope>NUCLEOTIDE SEQUENCE [LARGE SCALE GENOMIC DNA]</scope>
    <source>
        <strain evidence="5 6">WH 0402</strain>
    </source>
</reference>
<keyword evidence="4" id="KW-0680">Restriction system</keyword>
<dbReference type="Gene3D" id="3.90.120.10">
    <property type="entry name" value="DNA Methylase, subunit A, domain 2"/>
    <property type="match status" value="1"/>
</dbReference>
<evidence type="ECO:0000256" key="4">
    <source>
        <dbReference type="ARBA" id="ARBA00022747"/>
    </source>
</evidence>
<dbReference type="GO" id="GO:0008168">
    <property type="term" value="F:methyltransferase activity"/>
    <property type="evidence" value="ECO:0007669"/>
    <property type="project" value="UniProtKB-KW"/>
</dbReference>
<dbReference type="RefSeq" id="WP_053081934.1">
    <property type="nucleotide sequence ID" value="NZ_CAQN01001263.1"/>
</dbReference>
<dbReference type="Proteomes" id="UP000018130">
    <property type="component" value="Unassembled WGS sequence"/>
</dbReference>
<dbReference type="InterPro" id="IPR029063">
    <property type="entry name" value="SAM-dependent_MTases_sf"/>
</dbReference>
<keyword evidence="3" id="KW-0949">S-adenosyl-L-methionine</keyword>
<comment type="caution">
    <text evidence="5">The sequence shown here is derived from an EMBL/GenBank/DDBJ whole genome shotgun (WGS) entry which is preliminary data.</text>
</comment>
<evidence type="ECO:0000313" key="5">
    <source>
        <dbReference type="EMBL" id="CCQ70632.1"/>
    </source>
</evidence>